<protein>
    <recommendedName>
        <fullName evidence="6 7">Multifunctional fusion protein</fullName>
    </recommendedName>
    <domain>
        <recommendedName>
            <fullName evidence="7">Peptide methionine sulfoxide reductase MsrA</fullName>
            <shortName evidence="7">Protein-methionine-S-oxide reductase</shortName>
            <ecNumber evidence="7">1.8.4.11</ecNumber>
        </recommendedName>
        <alternativeName>
            <fullName evidence="7">Peptide-methionine (S)-S-oxide reductase</fullName>
            <shortName evidence="7">Peptide Met(O) reductase</shortName>
        </alternativeName>
    </domain>
    <domain>
        <recommendedName>
            <fullName evidence="6">Peptide methionine sulfoxide reductase MsrB</fullName>
            <ecNumber evidence="6">1.8.4.12</ecNumber>
        </recommendedName>
        <alternativeName>
            <fullName evidence="6">Peptide-methionine (R)-S-oxide reductase</fullName>
        </alternativeName>
    </domain>
</protein>
<comment type="function">
    <text evidence="7">Has an important function as a repair enzyme for proteins that have been inactivated by oxidation. Catalyzes the reversible oxidation-reduction of methionine sulfoxide in proteins to methionine.</text>
</comment>
<evidence type="ECO:0000313" key="10">
    <source>
        <dbReference type="Proteomes" id="UP000277811"/>
    </source>
</evidence>
<comment type="catalytic activity">
    <reaction evidence="4 6">
        <text>L-methionyl-[protein] + [thioredoxin]-disulfide + H2O = L-methionyl-(R)-S-oxide-[protein] + [thioredoxin]-dithiol</text>
        <dbReference type="Rhea" id="RHEA:24164"/>
        <dbReference type="Rhea" id="RHEA-COMP:10698"/>
        <dbReference type="Rhea" id="RHEA-COMP:10700"/>
        <dbReference type="Rhea" id="RHEA-COMP:12313"/>
        <dbReference type="Rhea" id="RHEA-COMP:12314"/>
        <dbReference type="ChEBI" id="CHEBI:15377"/>
        <dbReference type="ChEBI" id="CHEBI:16044"/>
        <dbReference type="ChEBI" id="CHEBI:29950"/>
        <dbReference type="ChEBI" id="CHEBI:45764"/>
        <dbReference type="ChEBI" id="CHEBI:50058"/>
        <dbReference type="EC" id="1.8.4.12"/>
    </reaction>
</comment>
<comment type="caution">
    <text evidence="6">Lacks conserved residue(s) required for the propagation of feature annotation.</text>
</comment>
<proteinExistence type="inferred from homology"/>
<comment type="catalytic activity">
    <reaction evidence="3 7">
        <text>L-methionyl-[protein] + [thioredoxin]-disulfide + H2O = L-methionyl-(S)-S-oxide-[protein] + [thioredoxin]-dithiol</text>
        <dbReference type="Rhea" id="RHEA:14217"/>
        <dbReference type="Rhea" id="RHEA-COMP:10698"/>
        <dbReference type="Rhea" id="RHEA-COMP:10700"/>
        <dbReference type="Rhea" id="RHEA-COMP:12313"/>
        <dbReference type="Rhea" id="RHEA-COMP:12315"/>
        <dbReference type="ChEBI" id="CHEBI:15377"/>
        <dbReference type="ChEBI" id="CHEBI:16044"/>
        <dbReference type="ChEBI" id="CHEBI:29950"/>
        <dbReference type="ChEBI" id="CHEBI:44120"/>
        <dbReference type="ChEBI" id="CHEBI:50058"/>
        <dbReference type="EC" id="1.8.4.11"/>
    </reaction>
</comment>
<evidence type="ECO:0000256" key="4">
    <source>
        <dbReference type="ARBA" id="ARBA00048488"/>
    </source>
</evidence>
<dbReference type="HAMAP" id="MF_01400">
    <property type="entry name" value="MsrB"/>
    <property type="match status" value="1"/>
</dbReference>
<dbReference type="NCBIfam" id="TIGR00357">
    <property type="entry name" value="peptide-methionine (R)-S-oxide reductase MsrB"/>
    <property type="match status" value="1"/>
</dbReference>
<evidence type="ECO:0000256" key="1">
    <source>
        <dbReference type="ARBA" id="ARBA00023002"/>
    </source>
</evidence>
<comment type="catalytic activity">
    <reaction evidence="5 7">
        <text>[thioredoxin]-disulfide + L-methionine + H2O = L-methionine (S)-S-oxide + [thioredoxin]-dithiol</text>
        <dbReference type="Rhea" id="RHEA:19993"/>
        <dbReference type="Rhea" id="RHEA-COMP:10698"/>
        <dbReference type="Rhea" id="RHEA-COMP:10700"/>
        <dbReference type="ChEBI" id="CHEBI:15377"/>
        <dbReference type="ChEBI" id="CHEBI:29950"/>
        <dbReference type="ChEBI" id="CHEBI:50058"/>
        <dbReference type="ChEBI" id="CHEBI:57844"/>
        <dbReference type="ChEBI" id="CHEBI:58772"/>
        <dbReference type="EC" id="1.8.4.11"/>
    </reaction>
</comment>
<dbReference type="PANTHER" id="PTHR42799">
    <property type="entry name" value="MITOCHONDRIAL PEPTIDE METHIONINE SULFOXIDE REDUCTASE"/>
    <property type="match status" value="1"/>
</dbReference>
<dbReference type="InterPro" id="IPR002569">
    <property type="entry name" value="Met_Sox_Rdtase_MsrA_dom"/>
</dbReference>
<dbReference type="Gene3D" id="2.170.150.20">
    <property type="entry name" value="Peptide methionine sulfoxide reductase"/>
    <property type="match status" value="1"/>
</dbReference>
<evidence type="ECO:0000256" key="3">
    <source>
        <dbReference type="ARBA" id="ARBA00047806"/>
    </source>
</evidence>
<sequence>MSTDDSTDIGVTSHRQFQPPVGEGHREIWLAGGCFWGLEAYLDKLNGVIHTNVGYANGNTENPSYYQVCHHNTGHAETIYVQYDPMRIDLANLLTYFFKVVDPTSVNRQGNDCGFQYRSGIYYKDPADKAIIDQVIAQEQKKHSAVIATEVLPLRNYYVAEEYHQKYLEKNPSGYCHIDLSSLDKDPMAKGNESVKHIHRTDEPEKIVPGAYSKPSQEELEKKLTSTQYKVTQCEGTEPPFANEYWNNHEEGLYVDVVTGEPLFSSRDKYDSGTGWPSFTKPVTSDAITTKTDRSLFRERVEVRSHHGDSHLGHVFNDGPKDRGGLRYCMNSAALRFIPVSKMAEEGYGEFKPLVKNGG</sequence>
<dbReference type="GO" id="GO:0033744">
    <property type="term" value="F:L-methionine:thioredoxin-disulfide S-oxidoreductase activity"/>
    <property type="evidence" value="ECO:0007669"/>
    <property type="project" value="RHEA"/>
</dbReference>
<dbReference type="GO" id="GO:0005737">
    <property type="term" value="C:cytoplasm"/>
    <property type="evidence" value="ECO:0007669"/>
    <property type="project" value="TreeGrafter"/>
</dbReference>
<organism evidence="9 10">
    <name type="scientific">Lucifera butyrica</name>
    <dbReference type="NCBI Taxonomy" id="1351585"/>
    <lineage>
        <taxon>Bacteria</taxon>
        <taxon>Bacillati</taxon>
        <taxon>Bacillota</taxon>
        <taxon>Negativicutes</taxon>
        <taxon>Veillonellales</taxon>
        <taxon>Veillonellaceae</taxon>
        <taxon>Lucifera</taxon>
    </lineage>
</organism>
<dbReference type="PROSITE" id="PS51790">
    <property type="entry name" value="MSRB"/>
    <property type="match status" value="1"/>
</dbReference>
<comment type="similarity">
    <text evidence="7">Belongs to the MsrA Met sulfoxide reductase family.</text>
</comment>
<dbReference type="Pfam" id="PF01625">
    <property type="entry name" value="PMSR"/>
    <property type="match status" value="1"/>
</dbReference>
<dbReference type="PANTHER" id="PTHR42799:SF2">
    <property type="entry name" value="MITOCHONDRIAL PEPTIDE METHIONINE SULFOXIDE REDUCTASE"/>
    <property type="match status" value="1"/>
</dbReference>
<dbReference type="GO" id="GO:0033743">
    <property type="term" value="F:peptide-methionine (R)-S-oxide reductase activity"/>
    <property type="evidence" value="ECO:0007669"/>
    <property type="project" value="UniProtKB-UniRule"/>
</dbReference>
<dbReference type="GO" id="GO:0008113">
    <property type="term" value="F:peptide-methionine (S)-S-oxide reductase activity"/>
    <property type="evidence" value="ECO:0007669"/>
    <property type="project" value="UniProtKB-UniRule"/>
</dbReference>
<evidence type="ECO:0000256" key="7">
    <source>
        <dbReference type="HAMAP-Rule" id="MF_01401"/>
    </source>
</evidence>
<dbReference type="EC" id="1.8.4.11" evidence="7"/>
<dbReference type="NCBIfam" id="TIGR00401">
    <property type="entry name" value="msrA"/>
    <property type="match status" value="1"/>
</dbReference>
<evidence type="ECO:0000259" key="8">
    <source>
        <dbReference type="PROSITE" id="PS51790"/>
    </source>
</evidence>
<dbReference type="InterPro" id="IPR036509">
    <property type="entry name" value="Met_Sox_Rdtase_MsrA_sf"/>
</dbReference>
<keyword evidence="2" id="KW-0511">Multifunctional enzyme</keyword>
<gene>
    <name evidence="7" type="primary">msrA</name>
    <name evidence="6" type="synonym">msrB</name>
    <name evidence="9" type="ORF">LUCI_0910</name>
</gene>
<feature type="active site" description="Nucleophile" evidence="6">
    <location>
        <position position="329"/>
    </location>
</feature>
<dbReference type="InterPro" id="IPR002579">
    <property type="entry name" value="Met_Sox_Rdtase_MsrB_dom"/>
</dbReference>
<evidence type="ECO:0000256" key="5">
    <source>
        <dbReference type="ARBA" id="ARBA00048782"/>
    </source>
</evidence>
<dbReference type="SUPFAM" id="SSF51316">
    <property type="entry name" value="Mss4-like"/>
    <property type="match status" value="1"/>
</dbReference>
<dbReference type="FunFam" id="2.170.150.20:FF:000003">
    <property type="entry name" value="Peptide methionine sulfoxide reductase MsrB"/>
    <property type="match status" value="1"/>
</dbReference>
<keyword evidence="10" id="KW-1185">Reference proteome</keyword>
<evidence type="ECO:0000313" key="9">
    <source>
        <dbReference type="EMBL" id="VBB05699.1"/>
    </source>
</evidence>
<dbReference type="HAMAP" id="MF_01401">
    <property type="entry name" value="MsrA"/>
    <property type="match status" value="1"/>
</dbReference>
<dbReference type="SUPFAM" id="SSF55068">
    <property type="entry name" value="Peptide methionine sulfoxide reductase"/>
    <property type="match status" value="1"/>
</dbReference>
<evidence type="ECO:0000256" key="6">
    <source>
        <dbReference type="HAMAP-Rule" id="MF_01400"/>
    </source>
</evidence>
<dbReference type="AlphaFoldDB" id="A0A498R3D8"/>
<dbReference type="EC" id="1.8.4.12" evidence="6"/>
<dbReference type="RefSeq" id="WP_122626676.1">
    <property type="nucleotide sequence ID" value="NZ_UPPP01000058.1"/>
</dbReference>
<dbReference type="InterPro" id="IPR011057">
    <property type="entry name" value="Mss4-like_sf"/>
</dbReference>
<evidence type="ECO:0000256" key="2">
    <source>
        <dbReference type="ARBA" id="ARBA00023268"/>
    </source>
</evidence>
<dbReference type="OrthoDB" id="4174719at2"/>
<dbReference type="EMBL" id="UPPP01000058">
    <property type="protein sequence ID" value="VBB05699.1"/>
    <property type="molecule type" value="Genomic_DNA"/>
</dbReference>
<dbReference type="Proteomes" id="UP000277811">
    <property type="component" value="Unassembled WGS sequence"/>
</dbReference>
<name>A0A498R3D8_9FIRM</name>
<keyword evidence="1 6" id="KW-0560">Oxidoreductase</keyword>
<comment type="similarity">
    <text evidence="6">Belongs to the MsrB Met sulfoxide reductase family.</text>
</comment>
<dbReference type="GO" id="GO:0034599">
    <property type="term" value="P:cellular response to oxidative stress"/>
    <property type="evidence" value="ECO:0007669"/>
    <property type="project" value="TreeGrafter"/>
</dbReference>
<feature type="active site" evidence="7">
    <location>
        <position position="34"/>
    </location>
</feature>
<feature type="domain" description="MsrB" evidence="8">
    <location>
        <begin position="217"/>
        <end position="340"/>
    </location>
</feature>
<dbReference type="InterPro" id="IPR050162">
    <property type="entry name" value="MsrA_MetSO_reductase"/>
</dbReference>
<dbReference type="Pfam" id="PF01641">
    <property type="entry name" value="SelR"/>
    <property type="match status" value="1"/>
</dbReference>
<accession>A0A498R3D8</accession>
<dbReference type="Gene3D" id="3.30.1060.10">
    <property type="entry name" value="Peptide methionine sulphoxide reductase MsrA"/>
    <property type="match status" value="1"/>
</dbReference>
<reference evidence="9 10" key="1">
    <citation type="submission" date="2018-06" db="EMBL/GenBank/DDBJ databases">
        <authorList>
            <person name="Strepis N."/>
        </authorList>
    </citation>
    <scope>NUCLEOTIDE SEQUENCE [LARGE SCALE GENOMIC DNA]</scope>
    <source>
        <strain evidence="9">LUCI</strain>
    </source>
</reference>